<name>A0A8S5NTJ4_9CAUD</name>
<proteinExistence type="predicted"/>
<organism evidence="1">
    <name type="scientific">Siphoviridae sp. ct1TR2</name>
    <dbReference type="NCBI Taxonomy" id="2825309"/>
    <lineage>
        <taxon>Viruses</taxon>
        <taxon>Duplodnaviria</taxon>
        <taxon>Heunggongvirae</taxon>
        <taxon>Uroviricota</taxon>
        <taxon>Caudoviricetes</taxon>
    </lineage>
</organism>
<dbReference type="EMBL" id="BK015245">
    <property type="protein sequence ID" value="DAD97679.1"/>
    <property type="molecule type" value="Genomic_DNA"/>
</dbReference>
<evidence type="ECO:0000313" key="1">
    <source>
        <dbReference type="EMBL" id="DAD97679.1"/>
    </source>
</evidence>
<sequence length="61" mass="7042">MLIKETRSADMERDNKVTVLIDSKNSSDALEVYKAITAALQKENRHRNRDISYRVICSDTK</sequence>
<accession>A0A8S5NTJ4</accession>
<protein>
    <submittedName>
        <fullName evidence="1">Uncharacterized protein</fullName>
    </submittedName>
</protein>
<reference evidence="1" key="1">
    <citation type="journal article" date="2021" name="Proc. Natl. Acad. Sci. U.S.A.">
        <title>A Catalog of Tens of Thousands of Viruses from Human Metagenomes Reveals Hidden Associations with Chronic Diseases.</title>
        <authorList>
            <person name="Tisza M.J."/>
            <person name="Buck C.B."/>
        </authorList>
    </citation>
    <scope>NUCLEOTIDE SEQUENCE</scope>
    <source>
        <strain evidence="1">Ct1TR2</strain>
    </source>
</reference>